<dbReference type="HOGENOM" id="CLU_3199956_0_0_9"/>
<dbReference type="PATRIC" id="fig|1235802.3.peg.6005"/>
<accession>N1ZY48</accession>
<protein>
    <submittedName>
        <fullName evidence="1">Uncharacterized protein</fullName>
    </submittedName>
</protein>
<gene>
    <name evidence="1" type="ORF">C823_05683</name>
</gene>
<evidence type="ECO:0000313" key="1">
    <source>
        <dbReference type="EMBL" id="EMZ19048.1"/>
    </source>
</evidence>
<name>N1ZY48_9FIRM</name>
<dbReference type="Proteomes" id="UP000012589">
    <property type="component" value="Unassembled WGS sequence"/>
</dbReference>
<dbReference type="AlphaFoldDB" id="N1ZY48"/>
<evidence type="ECO:0000313" key="2">
    <source>
        <dbReference type="Proteomes" id="UP000012589"/>
    </source>
</evidence>
<proteinExistence type="predicted"/>
<sequence length="45" mass="5078">MYIFRASFTKKDGTKVYAKDYGKRAFPIWIGSGKKPAKPIAKPSK</sequence>
<dbReference type="EMBL" id="AQFT01000178">
    <property type="protein sequence ID" value="EMZ19048.1"/>
    <property type="molecule type" value="Genomic_DNA"/>
</dbReference>
<organism evidence="1 2">
    <name type="scientific">Eubacterium plexicaudatum ASF492</name>
    <dbReference type="NCBI Taxonomy" id="1235802"/>
    <lineage>
        <taxon>Bacteria</taxon>
        <taxon>Bacillati</taxon>
        <taxon>Bacillota</taxon>
        <taxon>Clostridia</taxon>
        <taxon>Eubacteriales</taxon>
        <taxon>Eubacteriaceae</taxon>
        <taxon>Eubacterium</taxon>
    </lineage>
</organism>
<reference evidence="1 2" key="1">
    <citation type="journal article" date="2014" name="Genome Announc.">
        <title>Draft genome sequences of the altered schaedler flora, a defined bacterial community from gnotobiotic mice.</title>
        <authorList>
            <person name="Wannemuehler M.J."/>
            <person name="Overstreet A.M."/>
            <person name="Ward D.V."/>
            <person name="Phillips G.J."/>
        </authorList>
    </citation>
    <scope>NUCLEOTIDE SEQUENCE [LARGE SCALE GENOMIC DNA]</scope>
    <source>
        <strain evidence="1 2">ASF492</strain>
    </source>
</reference>
<comment type="caution">
    <text evidence="1">The sequence shown here is derived from an EMBL/GenBank/DDBJ whole genome shotgun (WGS) entry which is preliminary data.</text>
</comment>
<keyword evidence="2" id="KW-1185">Reference proteome</keyword>